<proteinExistence type="predicted"/>
<dbReference type="InterPro" id="IPR013320">
    <property type="entry name" value="ConA-like_dom_sf"/>
</dbReference>
<reference evidence="2 3" key="1">
    <citation type="submission" date="2021-05" db="EMBL/GenBank/DDBJ databases">
        <title>A Polyphasic approach of four new species of the genus Ohtaekwangia: Ohtaekwangia histidinii sp. nov., Ohtaekwangia cretensis sp. nov., Ohtaekwangia indiensis sp. nov., Ohtaekwangia reichenbachii sp. nov. from diverse environment.</title>
        <authorList>
            <person name="Octaviana S."/>
        </authorList>
    </citation>
    <scope>NUCLEOTIDE SEQUENCE [LARGE SCALE GENOMIC DNA]</scope>
    <source>
        <strain evidence="2 3">PWU5</strain>
    </source>
</reference>
<dbReference type="GO" id="GO:0004553">
    <property type="term" value="F:hydrolase activity, hydrolyzing O-glycosyl compounds"/>
    <property type="evidence" value="ECO:0007669"/>
    <property type="project" value="UniProtKB-ARBA"/>
</dbReference>
<dbReference type="Pfam" id="PF13385">
    <property type="entry name" value="Laminin_G_3"/>
    <property type="match status" value="1"/>
</dbReference>
<name>A0AAP2E2N8_9BACT</name>
<protein>
    <recommendedName>
        <fullName evidence="4">LamG-like jellyroll fold domain-containing protein</fullName>
    </recommendedName>
</protein>
<comment type="caution">
    <text evidence="2">The sequence shown here is derived from an EMBL/GenBank/DDBJ whole genome shotgun (WGS) entry which is preliminary data.</text>
</comment>
<feature type="signal peptide" evidence="1">
    <location>
        <begin position="1"/>
        <end position="27"/>
    </location>
</feature>
<sequence length="359" mass="39018">MRTLLRKPFAFLIAAAVVAGFAVSSCSDDDSGDGNNADVMAKKAILADSINIADDLLSSTEEGVQDGQYTNGSKDILQDAIDAAQGVHDNTAATATQVANATVSLHQAMDAYRGKVILPVAAEALVGHWSFDEGTGTTAGDESGHNFAGTFKTGPASWGAGFPEWAEDRYGIAKKAIHFNEGANIEVPYNTALNPKKLTIALWLNADEINAGNRFIGLHSWHGYKFQLQEANRPFMTVATAEKAIDKDSEQNLPINEWHHVAATFGDGNMIFYVDGVKIREWNDTPGDAVSIASQPYNLVFGQDFPTDKYAADDSNYDNDHVIPLDWGGYFRGYLDEIRIYNTALSGPQIESIYNREKP</sequence>
<organism evidence="2 3">
    <name type="scientific">Dawidia cretensis</name>
    <dbReference type="NCBI Taxonomy" id="2782350"/>
    <lineage>
        <taxon>Bacteria</taxon>
        <taxon>Pseudomonadati</taxon>
        <taxon>Bacteroidota</taxon>
        <taxon>Cytophagia</taxon>
        <taxon>Cytophagales</taxon>
        <taxon>Chryseotaleaceae</taxon>
        <taxon>Dawidia</taxon>
    </lineage>
</organism>
<evidence type="ECO:0000256" key="1">
    <source>
        <dbReference type="SAM" id="SignalP"/>
    </source>
</evidence>
<feature type="chain" id="PRO_5042831450" description="LamG-like jellyroll fold domain-containing protein" evidence="1">
    <location>
        <begin position="28"/>
        <end position="359"/>
    </location>
</feature>
<dbReference type="EMBL" id="JAHESE010000043">
    <property type="protein sequence ID" value="MBT1711871.1"/>
    <property type="molecule type" value="Genomic_DNA"/>
</dbReference>
<keyword evidence="3" id="KW-1185">Reference proteome</keyword>
<dbReference type="SUPFAM" id="SSF49899">
    <property type="entry name" value="Concanavalin A-like lectins/glucanases"/>
    <property type="match status" value="1"/>
</dbReference>
<gene>
    <name evidence="2" type="ORF">KK062_26755</name>
</gene>
<evidence type="ECO:0000313" key="3">
    <source>
        <dbReference type="Proteomes" id="UP001319080"/>
    </source>
</evidence>
<dbReference type="PROSITE" id="PS51257">
    <property type="entry name" value="PROKAR_LIPOPROTEIN"/>
    <property type="match status" value="1"/>
</dbReference>
<keyword evidence="1" id="KW-0732">Signal</keyword>
<dbReference type="RefSeq" id="WP_254087441.1">
    <property type="nucleotide sequence ID" value="NZ_JAHESE010000043.1"/>
</dbReference>
<evidence type="ECO:0000313" key="2">
    <source>
        <dbReference type="EMBL" id="MBT1711871.1"/>
    </source>
</evidence>
<dbReference type="Gene3D" id="2.60.120.200">
    <property type="match status" value="1"/>
</dbReference>
<dbReference type="AlphaFoldDB" id="A0AAP2E2N8"/>
<dbReference type="Proteomes" id="UP001319080">
    <property type="component" value="Unassembled WGS sequence"/>
</dbReference>
<dbReference type="GO" id="GO:0005975">
    <property type="term" value="P:carbohydrate metabolic process"/>
    <property type="evidence" value="ECO:0007669"/>
    <property type="project" value="UniProtKB-ARBA"/>
</dbReference>
<dbReference type="Gene3D" id="1.20.1270.90">
    <property type="entry name" value="AF1782-like"/>
    <property type="match status" value="1"/>
</dbReference>
<evidence type="ECO:0008006" key="4">
    <source>
        <dbReference type="Google" id="ProtNLM"/>
    </source>
</evidence>
<accession>A0AAP2E2N8</accession>